<evidence type="ECO:0000313" key="2">
    <source>
        <dbReference type="Proteomes" id="UP001341135"/>
    </source>
</evidence>
<name>A0ABM8IYF1_9CREN</name>
<dbReference type="GeneID" id="89290132"/>
<dbReference type="RefSeq" id="WP_338249994.1">
    <property type="nucleotide sequence ID" value="NZ_AP028907.1"/>
</dbReference>
<keyword evidence="2" id="KW-1185">Reference proteome</keyword>
<protein>
    <submittedName>
        <fullName evidence="1">Uncharacterized protein</fullName>
    </submittedName>
</protein>
<dbReference type="Proteomes" id="UP001341135">
    <property type="component" value="Chromosome"/>
</dbReference>
<organism evidence="1 2">
    <name type="scientific">Pyrodictium abyssi</name>
    <dbReference type="NCBI Taxonomy" id="54256"/>
    <lineage>
        <taxon>Archaea</taxon>
        <taxon>Thermoproteota</taxon>
        <taxon>Thermoprotei</taxon>
        <taxon>Desulfurococcales</taxon>
        <taxon>Pyrodictiaceae</taxon>
        <taxon>Pyrodictium</taxon>
    </lineage>
</organism>
<dbReference type="EMBL" id="AP028907">
    <property type="protein sequence ID" value="BES82557.1"/>
    <property type="molecule type" value="Genomic_DNA"/>
</dbReference>
<evidence type="ECO:0000313" key="1">
    <source>
        <dbReference type="EMBL" id="BES82557.1"/>
    </source>
</evidence>
<gene>
    <name evidence="1" type="ORF">PABY_21240</name>
</gene>
<sequence length="104" mass="12472">MEAPRDWVLCTIFFQGEKALEMCNKVLAELAEKGYIEIRRNDPERGMKYHVVKRLRQIGLLMKKTTVTCDAEQPRRIYVYDRKRAARLRLEFDQLDRPWPICIE</sequence>
<reference evidence="1 2" key="1">
    <citation type="submission" date="2023-09" db="EMBL/GenBank/DDBJ databases">
        <title>Pyrofollis japonicus gen. nov. sp. nov., a novel member of the family Pyrodictiaceae isolated from the Iheya North hydrothermal field.</title>
        <authorList>
            <person name="Miyazaki U."/>
            <person name="Sanari M."/>
            <person name="Tame A."/>
            <person name="Kitajima M."/>
            <person name="Okamoto A."/>
            <person name="Sawayama S."/>
            <person name="Miyazaki J."/>
            <person name="Takai K."/>
            <person name="Nakagawa S."/>
        </authorList>
    </citation>
    <scope>NUCLEOTIDE SEQUENCE [LARGE SCALE GENOMIC DNA]</scope>
    <source>
        <strain evidence="1 2">AV2</strain>
    </source>
</reference>
<accession>A0ABM8IYF1</accession>
<proteinExistence type="predicted"/>